<dbReference type="RefSeq" id="WP_088812271.1">
    <property type="nucleotide sequence ID" value="NZ_FYEX01000001.1"/>
</dbReference>
<keyword evidence="3 5" id="KW-1133">Transmembrane helix</keyword>
<evidence type="ECO:0000256" key="3">
    <source>
        <dbReference type="ARBA" id="ARBA00022989"/>
    </source>
</evidence>
<reference evidence="7 8" key="1">
    <citation type="submission" date="2017-06" db="EMBL/GenBank/DDBJ databases">
        <authorList>
            <person name="Kim H.J."/>
            <person name="Triplett B.A."/>
        </authorList>
    </citation>
    <scope>NUCLEOTIDE SEQUENCE [LARGE SCALE GENOMIC DNA]</scope>
    <source>
        <strain evidence="7 8">MWH-VicM1</strain>
    </source>
</reference>
<dbReference type="EMBL" id="FYEX01000001">
    <property type="protein sequence ID" value="SNC61058.1"/>
    <property type="molecule type" value="Genomic_DNA"/>
</dbReference>
<feature type="transmembrane region" description="Helical" evidence="5">
    <location>
        <begin position="49"/>
        <end position="71"/>
    </location>
</feature>
<keyword evidence="4 5" id="KW-0472">Membrane</keyword>
<feature type="domain" description="Lipopolysaccharide assembly protein A" evidence="6">
    <location>
        <begin position="31"/>
        <end position="78"/>
    </location>
</feature>
<evidence type="ECO:0000256" key="1">
    <source>
        <dbReference type="ARBA" id="ARBA00022475"/>
    </source>
</evidence>
<evidence type="ECO:0000256" key="2">
    <source>
        <dbReference type="ARBA" id="ARBA00022692"/>
    </source>
</evidence>
<keyword evidence="8" id="KW-1185">Reference proteome</keyword>
<organism evidence="7 8">
    <name type="scientific">Polynucleobacter victoriensis</name>
    <dbReference type="NCBI Taxonomy" id="2049319"/>
    <lineage>
        <taxon>Bacteria</taxon>
        <taxon>Pseudomonadati</taxon>
        <taxon>Pseudomonadota</taxon>
        <taxon>Betaproteobacteria</taxon>
        <taxon>Burkholderiales</taxon>
        <taxon>Burkholderiaceae</taxon>
        <taxon>Polynucleobacter</taxon>
    </lineage>
</organism>
<evidence type="ECO:0000313" key="8">
    <source>
        <dbReference type="Proteomes" id="UP000197215"/>
    </source>
</evidence>
<dbReference type="InterPro" id="IPR010445">
    <property type="entry name" value="LapA_dom"/>
</dbReference>
<protein>
    <recommendedName>
        <fullName evidence="6">Lipopolysaccharide assembly protein A domain-containing protein</fullName>
    </recommendedName>
</protein>
<keyword evidence="1" id="KW-1003">Cell membrane</keyword>
<dbReference type="AlphaFoldDB" id="A0A212T4U5"/>
<dbReference type="Pfam" id="PF06305">
    <property type="entry name" value="LapA_dom"/>
    <property type="match status" value="1"/>
</dbReference>
<evidence type="ECO:0000259" key="6">
    <source>
        <dbReference type="Pfam" id="PF06305"/>
    </source>
</evidence>
<evidence type="ECO:0000256" key="5">
    <source>
        <dbReference type="SAM" id="Phobius"/>
    </source>
</evidence>
<proteinExistence type="predicted"/>
<accession>A0A212T4U5</accession>
<keyword evidence="2 5" id="KW-0812">Transmembrane</keyword>
<dbReference type="GO" id="GO:0005886">
    <property type="term" value="C:plasma membrane"/>
    <property type="evidence" value="ECO:0007669"/>
    <property type="project" value="InterPro"/>
</dbReference>
<gene>
    <name evidence="7" type="ORF">SAMN06295916_0401</name>
</gene>
<evidence type="ECO:0000313" key="7">
    <source>
        <dbReference type="EMBL" id="SNC61058.1"/>
    </source>
</evidence>
<feature type="transmembrane region" description="Helical" evidence="5">
    <location>
        <begin position="12"/>
        <end position="29"/>
    </location>
</feature>
<dbReference type="Proteomes" id="UP000197215">
    <property type="component" value="Unassembled WGS sequence"/>
</dbReference>
<evidence type="ECO:0000256" key="4">
    <source>
        <dbReference type="ARBA" id="ARBA00023136"/>
    </source>
</evidence>
<sequence>MTAFLNAAFRALRIIGRIIIFILLVLLALGNTQEISFQLIPGLIWDLPLILVLFIAFVLGILLTLLSGISLRRFKQNKQPHS</sequence>
<name>A0A212T4U5_9BURK</name>